<keyword evidence="2" id="KW-1133">Transmembrane helix</keyword>
<dbReference type="Proteomes" id="UP001432014">
    <property type="component" value="Chromosome"/>
</dbReference>
<sequence>MIMDQAPKAVRNQEVRRLSFMVRFLWRTGGGTAGKRSVPVCAVRRTAQPQPLPRGTSALLRTDAPECGYGLRVQTCRHLARRLAALTAAASFCAAPAAAAVPGEDPPPPPPAIGGERLGLPGVQISPSAGAPALPGDLTGKSWIVADATSGEVLAANNPHLRLPPASTMKILFADTVLPKFDKEQVHKVTPEELTGLGSGSSLVGIKEDLDYRVEDLWRGVFLSSGNDAVHVLSHMNGGIEETVAEMQARAEALQARDTHVISPDGYDQDGQVSSAYDLTLFARAGLRNPDFRAYCATRDAQFPGMFDKNTGQRGSFGIANTDRLLGKYPGLIGVKNGFTTNAGSTFVGAAERGGRTLLVTVMHPTTYQKVYDETAALLDWGFAAADKVTPVGQLVDERAAGASPSAGAGPETTAPAASGVADGGNGPAKALAPPVARTSSKGSGSGPAVALAVATAALLPLLAFLVIRRARRAEAAAADGRWSGPPPFDQEA</sequence>
<dbReference type="EMBL" id="CP108482">
    <property type="protein sequence ID" value="WUS58440.1"/>
    <property type="molecule type" value="Genomic_DNA"/>
</dbReference>
<dbReference type="SUPFAM" id="SSF56601">
    <property type="entry name" value="beta-lactamase/transpeptidase-like"/>
    <property type="match status" value="1"/>
</dbReference>
<keyword evidence="2" id="KW-0472">Membrane</keyword>
<feature type="region of interest" description="Disordered" evidence="1">
    <location>
        <begin position="99"/>
        <end position="126"/>
    </location>
</feature>
<dbReference type="InterPro" id="IPR001967">
    <property type="entry name" value="Peptidase_S11_N"/>
</dbReference>
<evidence type="ECO:0000313" key="4">
    <source>
        <dbReference type="EMBL" id="WUS58440.1"/>
    </source>
</evidence>
<reference evidence="4 5" key="1">
    <citation type="submission" date="2022-10" db="EMBL/GenBank/DDBJ databases">
        <title>The complete genomes of actinobacterial strains from the NBC collection.</title>
        <authorList>
            <person name="Joergensen T.S."/>
            <person name="Alvarez Arevalo M."/>
            <person name="Sterndorff E.B."/>
            <person name="Faurdal D."/>
            <person name="Vuksanovic O."/>
            <person name="Mourched A.-S."/>
            <person name="Charusanti P."/>
            <person name="Shaw S."/>
            <person name="Blin K."/>
            <person name="Weber T."/>
        </authorList>
    </citation>
    <scope>NUCLEOTIDE SEQUENCE [LARGE SCALE GENOMIC DNA]</scope>
    <source>
        <strain evidence="4 5">NBC_01247</strain>
    </source>
</reference>
<feature type="domain" description="Peptidase S11 D-alanyl-D-alanine carboxypeptidase A N-terminal" evidence="3">
    <location>
        <begin position="137"/>
        <end position="364"/>
    </location>
</feature>
<dbReference type="PANTHER" id="PTHR21581:SF33">
    <property type="entry name" value="D-ALANYL-D-ALANINE CARBOXYPEPTIDASE DACB"/>
    <property type="match status" value="1"/>
</dbReference>
<feature type="region of interest" description="Disordered" evidence="1">
    <location>
        <begin position="401"/>
        <end position="445"/>
    </location>
</feature>
<accession>A0ABZ1WCJ6</accession>
<protein>
    <submittedName>
        <fullName evidence="4">Serine hydrolase</fullName>
    </submittedName>
</protein>
<organism evidence="4 5">
    <name type="scientific">Kitasatospora herbaricolor</name>
    <dbReference type="NCBI Taxonomy" id="68217"/>
    <lineage>
        <taxon>Bacteria</taxon>
        <taxon>Bacillati</taxon>
        <taxon>Actinomycetota</taxon>
        <taxon>Actinomycetes</taxon>
        <taxon>Kitasatosporales</taxon>
        <taxon>Streptomycetaceae</taxon>
        <taxon>Kitasatospora</taxon>
    </lineage>
</organism>
<dbReference type="GO" id="GO:0016787">
    <property type="term" value="F:hydrolase activity"/>
    <property type="evidence" value="ECO:0007669"/>
    <property type="project" value="UniProtKB-KW"/>
</dbReference>
<name>A0ABZ1WCJ6_9ACTN</name>
<dbReference type="Gene3D" id="3.40.710.10">
    <property type="entry name" value="DD-peptidase/beta-lactamase superfamily"/>
    <property type="match status" value="1"/>
</dbReference>
<feature type="compositionally biased region" description="Low complexity" evidence="1">
    <location>
        <begin position="401"/>
        <end position="420"/>
    </location>
</feature>
<feature type="transmembrane region" description="Helical" evidence="2">
    <location>
        <begin position="449"/>
        <end position="468"/>
    </location>
</feature>
<gene>
    <name evidence="4" type="ORF">OG469_24745</name>
</gene>
<evidence type="ECO:0000256" key="1">
    <source>
        <dbReference type="SAM" id="MobiDB-lite"/>
    </source>
</evidence>
<keyword evidence="4" id="KW-0378">Hydrolase</keyword>
<proteinExistence type="predicted"/>
<keyword evidence="5" id="KW-1185">Reference proteome</keyword>
<dbReference type="PANTHER" id="PTHR21581">
    <property type="entry name" value="D-ALANYL-D-ALANINE CARBOXYPEPTIDASE"/>
    <property type="match status" value="1"/>
</dbReference>
<keyword evidence="2" id="KW-0812">Transmembrane</keyword>
<evidence type="ECO:0000313" key="5">
    <source>
        <dbReference type="Proteomes" id="UP001432014"/>
    </source>
</evidence>
<dbReference type="InterPro" id="IPR012338">
    <property type="entry name" value="Beta-lactam/transpept-like"/>
</dbReference>
<evidence type="ECO:0000259" key="3">
    <source>
        <dbReference type="Pfam" id="PF00768"/>
    </source>
</evidence>
<dbReference type="Pfam" id="PF00768">
    <property type="entry name" value="Peptidase_S11"/>
    <property type="match status" value="1"/>
</dbReference>
<evidence type="ECO:0000256" key="2">
    <source>
        <dbReference type="SAM" id="Phobius"/>
    </source>
</evidence>